<dbReference type="InterPro" id="IPR004839">
    <property type="entry name" value="Aminotransferase_I/II_large"/>
</dbReference>
<dbReference type="InterPro" id="IPR050859">
    <property type="entry name" value="Class-I_PLP-dep_aminotransf"/>
</dbReference>
<dbReference type="GO" id="GO:1901605">
    <property type="term" value="P:alpha-amino acid metabolic process"/>
    <property type="evidence" value="ECO:0007669"/>
    <property type="project" value="TreeGrafter"/>
</dbReference>
<sequence length="617" mass="67670">MDTQAPCGPDERPPPIDLRHHFSDVANRRGPSFLKDIYTLFKVPGMRNIAGGFPNPLLFPFDTLEAQSAYPGRWMSSSSAPAEPVDASSSHHSRGAHHIVIPRAVDEKSPTERIDLSTALQYGEPTGYPALLAWVRQFALKNLHPSVPYHGGPEVVLTSGSTDGFSKVAQIFIDAWDERKDHLRDRPAILAEAFTYPAVFSETVPRGAQTILVKTDNSGMLAWGPGGLEDILSNWDYEQGRRPHLMYTIAQANNPTGYVVPLPRKRDIYAVCKKYDVIIIEDEAYWHLQFHSAAAEEAESRGLPAPPPTSPPQPAVSSGHPFLDSIIPSFLSMDTDGRVIRLDTFSKTIAPGCRLGFITAQPDIIEQYIRATETATQQPSGFTQSLVARFLMGTPPPPPLPAPTKAPFPFSLLPYPFSRAAPPAPPRPPQSWSTTGFITWLTGLHTVYHRRMSTMCRILDAGSHLTTETAAEGWTSITSPAAASTTLLAFRWPRGGMFVWLRVCFENHPLFSSSSAMTGPLLARAMYMLLTDPPYLVATSRGPMFAATDAVKADGWAWLRLCFAAETDENVELASRAFVDGVHAFWGMGVEEVETLLGRYPAGMAEELGREVGGGCW</sequence>
<evidence type="ECO:0000313" key="8">
    <source>
        <dbReference type="EMBL" id="KAK0752032.1"/>
    </source>
</evidence>
<feature type="domain" description="Aminotransferase class I/classII large" evidence="7">
    <location>
        <begin position="102"/>
        <end position="392"/>
    </location>
</feature>
<dbReference type="PANTHER" id="PTHR42790">
    <property type="entry name" value="AMINOTRANSFERASE"/>
    <property type="match status" value="1"/>
</dbReference>
<dbReference type="InterPro" id="IPR015424">
    <property type="entry name" value="PyrdxlP-dep_Trfase"/>
</dbReference>
<evidence type="ECO:0000313" key="9">
    <source>
        <dbReference type="Proteomes" id="UP001172155"/>
    </source>
</evidence>
<comment type="similarity">
    <text evidence="2">Belongs to the class-I pyridoxal-phosphate-dependent aminotransferase family.</text>
</comment>
<reference evidence="8" key="1">
    <citation type="submission" date="2023-06" db="EMBL/GenBank/DDBJ databases">
        <title>Genome-scale phylogeny and comparative genomics of the fungal order Sordariales.</title>
        <authorList>
            <consortium name="Lawrence Berkeley National Laboratory"/>
            <person name="Hensen N."/>
            <person name="Bonometti L."/>
            <person name="Westerberg I."/>
            <person name="Brannstrom I.O."/>
            <person name="Guillou S."/>
            <person name="Cros-Aarteil S."/>
            <person name="Calhoun S."/>
            <person name="Haridas S."/>
            <person name="Kuo A."/>
            <person name="Mondo S."/>
            <person name="Pangilinan J."/>
            <person name="Riley R."/>
            <person name="LaButti K."/>
            <person name="Andreopoulos B."/>
            <person name="Lipzen A."/>
            <person name="Chen C."/>
            <person name="Yanf M."/>
            <person name="Daum C."/>
            <person name="Ng V."/>
            <person name="Clum A."/>
            <person name="Steindorff A."/>
            <person name="Ohm R."/>
            <person name="Martin F."/>
            <person name="Silar P."/>
            <person name="Natvig D."/>
            <person name="Lalanne C."/>
            <person name="Gautier V."/>
            <person name="Ament-velasquez S.L."/>
            <person name="Kruys A."/>
            <person name="Hutchinson M.I."/>
            <person name="Powell A.J."/>
            <person name="Barry K."/>
            <person name="Miller A.N."/>
            <person name="Grigoriev I.V."/>
            <person name="Debuchy R."/>
            <person name="Gladieux P."/>
            <person name="Thoren M.H."/>
            <person name="Johannesson H."/>
        </authorList>
    </citation>
    <scope>NUCLEOTIDE SEQUENCE</scope>
    <source>
        <strain evidence="8">SMH3187-1</strain>
    </source>
</reference>
<keyword evidence="5" id="KW-0663">Pyridoxal phosphate</keyword>
<protein>
    <submittedName>
        <fullName evidence="8">Pyridoxal phosphate-dependent transferase</fullName>
    </submittedName>
</protein>
<proteinExistence type="inferred from homology"/>
<keyword evidence="3" id="KW-0032">Aminotransferase</keyword>
<dbReference type="Pfam" id="PF00155">
    <property type="entry name" value="Aminotran_1_2"/>
    <property type="match status" value="1"/>
</dbReference>
<keyword evidence="4 8" id="KW-0808">Transferase</keyword>
<feature type="compositionally biased region" description="Pro residues" evidence="6">
    <location>
        <begin position="304"/>
        <end position="314"/>
    </location>
</feature>
<evidence type="ECO:0000259" key="7">
    <source>
        <dbReference type="Pfam" id="PF00155"/>
    </source>
</evidence>
<dbReference type="EMBL" id="JAUKUD010000002">
    <property type="protein sequence ID" value="KAK0752032.1"/>
    <property type="molecule type" value="Genomic_DNA"/>
</dbReference>
<evidence type="ECO:0000256" key="5">
    <source>
        <dbReference type="ARBA" id="ARBA00022898"/>
    </source>
</evidence>
<dbReference type="CDD" id="cd00609">
    <property type="entry name" value="AAT_like"/>
    <property type="match status" value="1"/>
</dbReference>
<dbReference type="AlphaFoldDB" id="A0AA40F6R6"/>
<evidence type="ECO:0000256" key="1">
    <source>
        <dbReference type="ARBA" id="ARBA00001933"/>
    </source>
</evidence>
<dbReference type="Proteomes" id="UP001172155">
    <property type="component" value="Unassembled WGS sequence"/>
</dbReference>
<evidence type="ECO:0000256" key="6">
    <source>
        <dbReference type="SAM" id="MobiDB-lite"/>
    </source>
</evidence>
<keyword evidence="9" id="KW-1185">Reference proteome</keyword>
<dbReference type="InterPro" id="IPR015421">
    <property type="entry name" value="PyrdxlP-dep_Trfase_major"/>
</dbReference>
<name>A0AA40F6R6_9PEZI</name>
<dbReference type="GO" id="GO:0030170">
    <property type="term" value="F:pyridoxal phosphate binding"/>
    <property type="evidence" value="ECO:0007669"/>
    <property type="project" value="InterPro"/>
</dbReference>
<comment type="caution">
    <text evidence="8">The sequence shown here is derived from an EMBL/GenBank/DDBJ whole genome shotgun (WGS) entry which is preliminary data.</text>
</comment>
<gene>
    <name evidence="8" type="ORF">B0T18DRAFT_82238</name>
</gene>
<feature type="region of interest" description="Disordered" evidence="6">
    <location>
        <begin position="297"/>
        <end position="318"/>
    </location>
</feature>
<accession>A0AA40F6R6</accession>
<dbReference type="Gene3D" id="3.40.640.10">
    <property type="entry name" value="Type I PLP-dependent aspartate aminotransferase-like (Major domain)"/>
    <property type="match status" value="1"/>
</dbReference>
<dbReference type="PANTHER" id="PTHR42790:SF1">
    <property type="entry name" value="AROMATIC AMINO ACID AMINOTRANSFERASE, HYPOTHETICAL (EUROFUNG)"/>
    <property type="match status" value="1"/>
</dbReference>
<comment type="cofactor">
    <cofactor evidence="1">
        <name>pyridoxal 5'-phosphate</name>
        <dbReference type="ChEBI" id="CHEBI:597326"/>
    </cofactor>
</comment>
<dbReference type="GO" id="GO:0008483">
    <property type="term" value="F:transaminase activity"/>
    <property type="evidence" value="ECO:0007669"/>
    <property type="project" value="UniProtKB-KW"/>
</dbReference>
<dbReference type="SUPFAM" id="SSF53383">
    <property type="entry name" value="PLP-dependent transferases"/>
    <property type="match status" value="1"/>
</dbReference>
<evidence type="ECO:0000256" key="2">
    <source>
        <dbReference type="ARBA" id="ARBA00007441"/>
    </source>
</evidence>
<organism evidence="8 9">
    <name type="scientific">Schizothecium vesticola</name>
    <dbReference type="NCBI Taxonomy" id="314040"/>
    <lineage>
        <taxon>Eukaryota</taxon>
        <taxon>Fungi</taxon>
        <taxon>Dikarya</taxon>
        <taxon>Ascomycota</taxon>
        <taxon>Pezizomycotina</taxon>
        <taxon>Sordariomycetes</taxon>
        <taxon>Sordariomycetidae</taxon>
        <taxon>Sordariales</taxon>
        <taxon>Schizotheciaceae</taxon>
        <taxon>Schizothecium</taxon>
    </lineage>
</organism>
<evidence type="ECO:0000256" key="4">
    <source>
        <dbReference type="ARBA" id="ARBA00022679"/>
    </source>
</evidence>
<evidence type="ECO:0000256" key="3">
    <source>
        <dbReference type="ARBA" id="ARBA00022576"/>
    </source>
</evidence>